<dbReference type="Proteomes" id="UP000070412">
    <property type="component" value="Unassembled WGS sequence"/>
</dbReference>
<evidence type="ECO:0000313" key="4">
    <source>
        <dbReference type="Proteomes" id="UP000070412"/>
    </source>
</evidence>
<gene>
    <name evidence="2" type="ORF">SSS_736</name>
</gene>
<keyword evidence="1" id="KW-0175">Coiled coil</keyword>
<accession>A0A834RED5</accession>
<name>A0A834RED5_SARSC</name>
<evidence type="ECO:0000256" key="1">
    <source>
        <dbReference type="SAM" id="Coils"/>
    </source>
</evidence>
<evidence type="ECO:0000313" key="2">
    <source>
        <dbReference type="EMBL" id="KAF7494076.1"/>
    </source>
</evidence>
<reference evidence="3" key="3">
    <citation type="submission" date="2022-06" db="UniProtKB">
        <authorList>
            <consortium name="EnsemblMetazoa"/>
        </authorList>
    </citation>
    <scope>IDENTIFICATION</scope>
</reference>
<keyword evidence="4" id="KW-1185">Reference proteome</keyword>
<reference evidence="2" key="2">
    <citation type="submission" date="2020-01" db="EMBL/GenBank/DDBJ databases">
        <authorList>
            <person name="Korhonen P.K.K."/>
            <person name="Guangxu M.G."/>
            <person name="Wang T.W."/>
            <person name="Stroehlein A.J.S."/>
            <person name="Young N.D."/>
            <person name="Ang C.-S.A."/>
            <person name="Fernando D.W.F."/>
            <person name="Lu H.L."/>
            <person name="Taylor S.T."/>
            <person name="Ehtesham M.E.M."/>
            <person name="Najaraj S.H.N."/>
            <person name="Harsha G.H.G."/>
            <person name="Madugundu A.M."/>
            <person name="Renuse S.R."/>
            <person name="Holt D.H."/>
            <person name="Pandey A.P."/>
            <person name="Papenfuss A.P."/>
            <person name="Gasser R.B.G."/>
            <person name="Fischer K.F."/>
        </authorList>
    </citation>
    <scope>NUCLEOTIDE SEQUENCE</scope>
    <source>
        <strain evidence="2">SSS_KF_BRIS2020</strain>
    </source>
</reference>
<sequence length="149" mass="18109">MDKYDELILDIFKSTDESLQRVFNHKPFLDAELKSMAEVYDGLVFEKRWKYLDQLEQPEKQTSIRSILDGKKYDQIEESLKRIEKIEKSIDDLLSNEKSYEERHRKILYDYDQEQRNEFERLISAQSNQLDELEKSYANLKTIIENRYR</sequence>
<feature type="coiled-coil region" evidence="1">
    <location>
        <begin position="76"/>
        <end position="143"/>
    </location>
</feature>
<dbReference type="EnsemblMetazoa" id="SSS_736s_mrna">
    <property type="protein sequence ID" value="KAF7494076.1"/>
    <property type="gene ID" value="SSS_736"/>
</dbReference>
<organism evidence="2">
    <name type="scientific">Sarcoptes scabiei</name>
    <name type="common">Itch mite</name>
    <name type="synonym">Acarus scabiei</name>
    <dbReference type="NCBI Taxonomy" id="52283"/>
    <lineage>
        <taxon>Eukaryota</taxon>
        <taxon>Metazoa</taxon>
        <taxon>Ecdysozoa</taxon>
        <taxon>Arthropoda</taxon>
        <taxon>Chelicerata</taxon>
        <taxon>Arachnida</taxon>
        <taxon>Acari</taxon>
        <taxon>Acariformes</taxon>
        <taxon>Sarcoptiformes</taxon>
        <taxon>Astigmata</taxon>
        <taxon>Psoroptidia</taxon>
        <taxon>Sarcoptoidea</taxon>
        <taxon>Sarcoptidae</taxon>
        <taxon>Sarcoptinae</taxon>
        <taxon>Sarcoptes</taxon>
    </lineage>
</organism>
<protein>
    <submittedName>
        <fullName evidence="2 3">Uncharacterized protein</fullName>
    </submittedName>
</protein>
<proteinExistence type="predicted"/>
<reference evidence="4" key="1">
    <citation type="journal article" date="2020" name="PLoS Negl. Trop. Dis.">
        <title>High-quality nuclear genome for Sarcoptes scabiei-A critical resource for a neglected parasite.</title>
        <authorList>
            <person name="Korhonen P.K."/>
            <person name="Gasser R.B."/>
            <person name="Ma G."/>
            <person name="Wang T."/>
            <person name="Stroehlein A.J."/>
            <person name="Young N.D."/>
            <person name="Ang C.S."/>
            <person name="Fernando D.D."/>
            <person name="Lu H.C."/>
            <person name="Taylor S."/>
            <person name="Reynolds S.L."/>
            <person name="Mofiz E."/>
            <person name="Najaraj S.H."/>
            <person name="Gowda H."/>
            <person name="Madugundu A."/>
            <person name="Renuse S."/>
            <person name="Holt D."/>
            <person name="Pandey A."/>
            <person name="Papenfuss A.T."/>
            <person name="Fischer K."/>
        </authorList>
    </citation>
    <scope>NUCLEOTIDE SEQUENCE [LARGE SCALE GENOMIC DNA]</scope>
</reference>
<evidence type="ECO:0000313" key="3">
    <source>
        <dbReference type="EnsemblMetazoa" id="KAF7494076.1"/>
    </source>
</evidence>
<dbReference type="EMBL" id="WVUK01000054">
    <property type="protein sequence ID" value="KAF7494076.1"/>
    <property type="molecule type" value="Genomic_DNA"/>
</dbReference>
<dbReference type="OrthoDB" id="18964at2759"/>
<dbReference type="AlphaFoldDB" id="A0A834RED5"/>